<protein>
    <submittedName>
        <fullName evidence="2">Uncharacterized protein</fullName>
    </submittedName>
</protein>
<feature type="region of interest" description="Disordered" evidence="1">
    <location>
        <begin position="308"/>
        <end position="352"/>
    </location>
</feature>
<sequence length="352" mass="39977">MKQAARTVGASRVPFTDNGTEHYEIFSRALKKVLSTDLALETYAQIIDGLPTADIAYDRRSPGLFGDHPIEEHEELCPGAVERAKEFRESFDISVLTLDPQLIRAFSRAPVGTKAFCLRLLELIASSLHEIAALLHQLDLRLHHGDIEAVTNWVMEPDDVAHLRPTLLSHVLYMEHEVYPNGVADMVGYWAEDRIIGGVTVFDRRAEEAGAFPNIYLAPNRARTTNRYWQLLDDQQQALLKFLVAEDGDSETANCPLPILCTDENVERVSHQFAIARQVYRDIWERRPPTKEMLRFYAGRPQDAGDYPDINQLWEAIERQYPSTSSSPPAEEVSESNNTDQSEEEEERGDQR</sequence>
<evidence type="ECO:0000313" key="2">
    <source>
        <dbReference type="EMBL" id="KAK4182116.1"/>
    </source>
</evidence>
<name>A0AAN6WIZ0_9PEZI</name>
<keyword evidence="3" id="KW-1185">Reference proteome</keyword>
<evidence type="ECO:0000256" key="1">
    <source>
        <dbReference type="SAM" id="MobiDB-lite"/>
    </source>
</evidence>
<proteinExistence type="predicted"/>
<reference evidence="2" key="1">
    <citation type="journal article" date="2023" name="Mol. Phylogenet. Evol.">
        <title>Genome-scale phylogeny and comparative genomics of the fungal order Sordariales.</title>
        <authorList>
            <person name="Hensen N."/>
            <person name="Bonometti L."/>
            <person name="Westerberg I."/>
            <person name="Brannstrom I.O."/>
            <person name="Guillou S."/>
            <person name="Cros-Aarteil S."/>
            <person name="Calhoun S."/>
            <person name="Haridas S."/>
            <person name="Kuo A."/>
            <person name="Mondo S."/>
            <person name="Pangilinan J."/>
            <person name="Riley R."/>
            <person name="LaButti K."/>
            <person name="Andreopoulos B."/>
            <person name="Lipzen A."/>
            <person name="Chen C."/>
            <person name="Yan M."/>
            <person name="Daum C."/>
            <person name="Ng V."/>
            <person name="Clum A."/>
            <person name="Steindorff A."/>
            <person name="Ohm R.A."/>
            <person name="Martin F."/>
            <person name="Silar P."/>
            <person name="Natvig D.O."/>
            <person name="Lalanne C."/>
            <person name="Gautier V."/>
            <person name="Ament-Velasquez S.L."/>
            <person name="Kruys A."/>
            <person name="Hutchinson M.I."/>
            <person name="Powell A.J."/>
            <person name="Barry K."/>
            <person name="Miller A.N."/>
            <person name="Grigoriev I.V."/>
            <person name="Debuchy R."/>
            <person name="Gladieux P."/>
            <person name="Hiltunen Thoren M."/>
            <person name="Johannesson H."/>
        </authorList>
    </citation>
    <scope>NUCLEOTIDE SEQUENCE</scope>
    <source>
        <strain evidence="2">PSN309</strain>
    </source>
</reference>
<accession>A0AAN6WIZ0</accession>
<dbReference type="EMBL" id="MU864752">
    <property type="protein sequence ID" value="KAK4182116.1"/>
    <property type="molecule type" value="Genomic_DNA"/>
</dbReference>
<reference evidence="2" key="2">
    <citation type="submission" date="2023-05" db="EMBL/GenBank/DDBJ databases">
        <authorList>
            <consortium name="Lawrence Berkeley National Laboratory"/>
            <person name="Steindorff A."/>
            <person name="Hensen N."/>
            <person name="Bonometti L."/>
            <person name="Westerberg I."/>
            <person name="Brannstrom I.O."/>
            <person name="Guillou S."/>
            <person name="Cros-Aarteil S."/>
            <person name="Calhoun S."/>
            <person name="Haridas S."/>
            <person name="Kuo A."/>
            <person name="Mondo S."/>
            <person name="Pangilinan J."/>
            <person name="Riley R."/>
            <person name="Labutti K."/>
            <person name="Andreopoulos B."/>
            <person name="Lipzen A."/>
            <person name="Chen C."/>
            <person name="Yanf M."/>
            <person name="Daum C."/>
            <person name="Ng V."/>
            <person name="Clum A."/>
            <person name="Ohm R."/>
            <person name="Martin F."/>
            <person name="Silar P."/>
            <person name="Natvig D."/>
            <person name="Lalanne C."/>
            <person name="Gautier V."/>
            <person name="Ament-Velasquez S.L."/>
            <person name="Kruys A."/>
            <person name="Hutchinson M.I."/>
            <person name="Powell A.J."/>
            <person name="Barry K."/>
            <person name="Miller A.N."/>
            <person name="Grigoriev I.V."/>
            <person name="Debuchy R."/>
            <person name="Gladieux P."/>
            <person name="Thoren M.H."/>
            <person name="Johannesson H."/>
        </authorList>
    </citation>
    <scope>NUCLEOTIDE SEQUENCE</scope>
    <source>
        <strain evidence="2">PSN309</strain>
    </source>
</reference>
<feature type="compositionally biased region" description="Low complexity" evidence="1">
    <location>
        <begin position="322"/>
        <end position="331"/>
    </location>
</feature>
<organism evidence="2 3">
    <name type="scientific">Podospora australis</name>
    <dbReference type="NCBI Taxonomy" id="1536484"/>
    <lineage>
        <taxon>Eukaryota</taxon>
        <taxon>Fungi</taxon>
        <taxon>Dikarya</taxon>
        <taxon>Ascomycota</taxon>
        <taxon>Pezizomycotina</taxon>
        <taxon>Sordariomycetes</taxon>
        <taxon>Sordariomycetidae</taxon>
        <taxon>Sordariales</taxon>
        <taxon>Podosporaceae</taxon>
        <taxon>Podospora</taxon>
    </lineage>
</organism>
<dbReference type="AlphaFoldDB" id="A0AAN6WIZ0"/>
<comment type="caution">
    <text evidence="2">The sequence shown here is derived from an EMBL/GenBank/DDBJ whole genome shotgun (WGS) entry which is preliminary data.</text>
</comment>
<gene>
    <name evidence="2" type="ORF">QBC35DRAFT_396605</name>
</gene>
<dbReference type="Proteomes" id="UP001302126">
    <property type="component" value="Unassembled WGS sequence"/>
</dbReference>
<evidence type="ECO:0000313" key="3">
    <source>
        <dbReference type="Proteomes" id="UP001302126"/>
    </source>
</evidence>
<feature type="compositionally biased region" description="Acidic residues" evidence="1">
    <location>
        <begin position="341"/>
        <end position="352"/>
    </location>
</feature>